<organism evidence="2 3">
    <name type="scientific">Nocardia rhizosphaerihabitans</name>
    <dbReference type="NCBI Taxonomy" id="1691570"/>
    <lineage>
        <taxon>Bacteria</taxon>
        <taxon>Bacillati</taxon>
        <taxon>Actinomycetota</taxon>
        <taxon>Actinomycetes</taxon>
        <taxon>Mycobacteriales</taxon>
        <taxon>Nocardiaceae</taxon>
        <taxon>Nocardia</taxon>
    </lineage>
</organism>
<name>A0ABQ2K581_9NOCA</name>
<evidence type="ECO:0000313" key="2">
    <source>
        <dbReference type="EMBL" id="GGN66082.1"/>
    </source>
</evidence>
<proteinExistence type="predicted"/>
<dbReference type="EMBL" id="BMNE01000001">
    <property type="protein sequence ID" value="GGN66082.1"/>
    <property type="molecule type" value="Genomic_DNA"/>
</dbReference>
<comment type="caution">
    <text evidence="2">The sequence shown here is derived from an EMBL/GenBank/DDBJ whole genome shotgun (WGS) entry which is preliminary data.</text>
</comment>
<accession>A0ABQ2K581</accession>
<reference evidence="3" key="1">
    <citation type="journal article" date="2019" name="Int. J. Syst. Evol. Microbiol.">
        <title>The Global Catalogue of Microorganisms (GCM) 10K type strain sequencing project: providing services to taxonomists for standard genome sequencing and annotation.</title>
        <authorList>
            <consortium name="The Broad Institute Genomics Platform"/>
            <consortium name="The Broad Institute Genome Sequencing Center for Infectious Disease"/>
            <person name="Wu L."/>
            <person name="Ma J."/>
        </authorList>
    </citation>
    <scope>NUCLEOTIDE SEQUENCE [LARGE SCALE GENOMIC DNA]</scope>
    <source>
        <strain evidence="3">CGMCC 4.7329</strain>
    </source>
</reference>
<keyword evidence="3" id="KW-1185">Reference proteome</keyword>
<evidence type="ECO:0008006" key="4">
    <source>
        <dbReference type="Google" id="ProtNLM"/>
    </source>
</evidence>
<gene>
    <name evidence="2" type="ORF">GCM10011610_00650</name>
</gene>
<protein>
    <recommendedName>
        <fullName evidence="4">DUF222 domain-containing protein</fullName>
    </recommendedName>
</protein>
<sequence length="288" mass="31137">MFEPTPIQSKLLKAVQNVATERHRLIGKSGTAGILDLTPGERAHLETVRRTGNELEALAAAVGVPQSVIDYTRAAGERGHGWRPGQPLLNTEVIDRDTVVAGHLRSVWQLQTMAGVGAAIAQQGTLPRDGFDAFRRVMGASWQRVGALGHALDLTQREREHAWEPSSRPWTERVAETVESMERSTLTARWRRIVETDFVAATIPVTVLTAAGVTPDDISRQLPVLPDRMVELAALALRPEPTVREVFGAGISAAIEVTGIDAHTEPESDDPTGSAADRGSDYDLGPDP</sequence>
<dbReference type="RefSeq" id="WP_189022547.1">
    <property type="nucleotide sequence ID" value="NZ_BMNE01000001.1"/>
</dbReference>
<dbReference type="Proteomes" id="UP000658127">
    <property type="component" value="Unassembled WGS sequence"/>
</dbReference>
<feature type="region of interest" description="Disordered" evidence="1">
    <location>
        <begin position="259"/>
        <end position="288"/>
    </location>
</feature>
<evidence type="ECO:0000256" key="1">
    <source>
        <dbReference type="SAM" id="MobiDB-lite"/>
    </source>
</evidence>
<evidence type="ECO:0000313" key="3">
    <source>
        <dbReference type="Proteomes" id="UP000658127"/>
    </source>
</evidence>